<dbReference type="EMBL" id="BK015503">
    <property type="protein sequence ID" value="DAE10093.1"/>
    <property type="molecule type" value="Genomic_DNA"/>
</dbReference>
<sequence length="255" mass="30200">MAEKRMFAKTIVDSDAFLDMPPSSRLLYYDLGMRADDEGFINNPKKIMRMTGAREDDMNILILRKFIIPFESGVVVIKHWRIHNYIRQDRVHKTSYQDERNLLDVDENKAYVLMSEVCQPNGSQLTDKCQARLDKIRLDKIRLDEYSDDIHDCDEIIKEQNHKDKKHKYGEYNHVLLTDIEKSKLIDEFGESFTDECIKTLDESIEMKGYKYKSHYLAIRKWVVDAVKSKGIMPIRMERSEDYEPVIRKEDDISF</sequence>
<proteinExistence type="predicted"/>
<accession>A0A8S5PUE0</accession>
<evidence type="ECO:0000313" key="1">
    <source>
        <dbReference type="EMBL" id="DAE10093.1"/>
    </source>
</evidence>
<reference evidence="1" key="1">
    <citation type="journal article" date="2021" name="Proc. Natl. Acad. Sci. U.S.A.">
        <title>A Catalog of Tens of Thousands of Viruses from Human Metagenomes Reveals Hidden Associations with Chronic Diseases.</title>
        <authorList>
            <person name="Tisza M.J."/>
            <person name="Buck C.B."/>
        </authorList>
    </citation>
    <scope>NUCLEOTIDE SEQUENCE</scope>
    <source>
        <strain evidence="1">CtGuJ10</strain>
    </source>
</reference>
<protein>
    <submittedName>
        <fullName evidence="1">Replisome organizer</fullName>
    </submittedName>
</protein>
<name>A0A8S5PUE0_9CAUD</name>
<organism evidence="1">
    <name type="scientific">Siphoviridae sp. ctGuJ10</name>
    <dbReference type="NCBI Taxonomy" id="2825418"/>
    <lineage>
        <taxon>Viruses</taxon>
        <taxon>Duplodnaviria</taxon>
        <taxon>Heunggongvirae</taxon>
        <taxon>Uroviricota</taxon>
        <taxon>Caudoviricetes</taxon>
    </lineage>
</organism>